<gene>
    <name evidence="11" type="ORF">VMB_05400</name>
</gene>
<proteinExistence type="inferred from homology"/>
<evidence type="ECO:0000256" key="5">
    <source>
        <dbReference type="ARBA" id="ARBA00022692"/>
    </source>
</evidence>
<keyword evidence="4 9" id="KW-0997">Cell inner membrane</keyword>
<dbReference type="PANTHER" id="PTHR35011:SF2">
    <property type="entry name" value="2,3-DIKETO-L-GULONATE TRAP TRANSPORTER SMALL PERMEASE PROTEIN YIAM"/>
    <property type="match status" value="1"/>
</dbReference>
<comment type="caution">
    <text evidence="11">The sequence shown here is derived from an EMBL/GenBank/DDBJ whole genome shotgun (WGS) entry which is preliminary data.</text>
</comment>
<evidence type="ECO:0000259" key="10">
    <source>
        <dbReference type="Pfam" id="PF04290"/>
    </source>
</evidence>
<protein>
    <recommendedName>
        <fullName evidence="9">TRAP transporter small permease protein</fullName>
    </recommendedName>
</protein>
<accession>D2YAJ3</accession>
<keyword evidence="3" id="KW-1003">Cell membrane</keyword>
<dbReference type="PANTHER" id="PTHR35011">
    <property type="entry name" value="2,3-DIKETO-L-GULONATE TRAP TRANSPORTER SMALL PERMEASE PROTEIN YIAM"/>
    <property type="match status" value="1"/>
</dbReference>
<dbReference type="Pfam" id="PF04290">
    <property type="entry name" value="DctQ"/>
    <property type="match status" value="1"/>
</dbReference>
<evidence type="ECO:0000256" key="9">
    <source>
        <dbReference type="RuleBase" id="RU369079"/>
    </source>
</evidence>
<sequence length="198" mass="22175">MRPHTNTQPKVVNQLLCNTRVYFKEMKMNKLVTYINRGLAAFTISLSSFLVFCVVWQVLSRYVLGKPSTVTDELARYLFMWVALIGAAYTTGLKRHLAIDLLTMKLTGKRKLINEIVIQIAIALFSYVVLVHGGTQLALKTLATGQLTPALGLEMGYIYFCLPISGALMIFYSAIFTYERVKQLILGEALLTNSPLNS</sequence>
<name>D2YAJ3_VIBMI</name>
<evidence type="ECO:0000256" key="3">
    <source>
        <dbReference type="ARBA" id="ARBA00022475"/>
    </source>
</evidence>
<reference evidence="11 12" key="1">
    <citation type="journal article" date="2009" name="BMC Evol. Biol.">
        <title>Genomic taxonomy of Vibrios.</title>
        <authorList>
            <person name="Thompson C.C."/>
            <person name="Vicente A.C."/>
            <person name="Souza R.C."/>
            <person name="Vasconcelos A.T."/>
            <person name="Vesth T."/>
            <person name="Alves N.Jr."/>
            <person name="Ussery D.W."/>
            <person name="Iida T."/>
            <person name="Thompson F.L."/>
        </authorList>
    </citation>
    <scope>NUCLEOTIDE SEQUENCE [LARGE SCALE GENOMIC DNA]</scope>
    <source>
        <strain evidence="11 12">VM603</strain>
    </source>
</reference>
<dbReference type="InterPro" id="IPR055348">
    <property type="entry name" value="DctQ"/>
</dbReference>
<evidence type="ECO:0000256" key="2">
    <source>
        <dbReference type="ARBA" id="ARBA00022448"/>
    </source>
</evidence>
<dbReference type="GO" id="GO:0005886">
    <property type="term" value="C:plasma membrane"/>
    <property type="evidence" value="ECO:0007669"/>
    <property type="project" value="UniProtKB-SubCell"/>
</dbReference>
<feature type="transmembrane region" description="Helical" evidence="9">
    <location>
        <begin position="34"/>
        <end position="59"/>
    </location>
</feature>
<dbReference type="GO" id="GO:0022857">
    <property type="term" value="F:transmembrane transporter activity"/>
    <property type="evidence" value="ECO:0007669"/>
    <property type="project" value="UniProtKB-UniRule"/>
</dbReference>
<evidence type="ECO:0000256" key="8">
    <source>
        <dbReference type="ARBA" id="ARBA00038436"/>
    </source>
</evidence>
<feature type="transmembrane region" description="Helical" evidence="9">
    <location>
        <begin position="157"/>
        <end position="178"/>
    </location>
</feature>
<evidence type="ECO:0000313" key="11">
    <source>
        <dbReference type="EMBL" id="EEW08241.1"/>
    </source>
</evidence>
<evidence type="ECO:0000256" key="1">
    <source>
        <dbReference type="ARBA" id="ARBA00004429"/>
    </source>
</evidence>
<keyword evidence="7 9" id="KW-0472">Membrane</keyword>
<feature type="transmembrane region" description="Helical" evidence="9">
    <location>
        <begin position="74"/>
        <end position="91"/>
    </location>
</feature>
<feature type="transmembrane region" description="Helical" evidence="9">
    <location>
        <begin position="112"/>
        <end position="130"/>
    </location>
</feature>
<dbReference type="AlphaFoldDB" id="D2YAJ3"/>
<dbReference type="EMBL" id="ACYU01000018">
    <property type="protein sequence ID" value="EEW08241.1"/>
    <property type="molecule type" value="Genomic_DNA"/>
</dbReference>
<keyword evidence="5 9" id="KW-0812">Transmembrane</keyword>
<comment type="subcellular location">
    <subcellularLocation>
        <location evidence="1 9">Cell inner membrane</location>
        <topology evidence="1 9">Multi-pass membrane protein</topology>
    </subcellularLocation>
</comment>
<evidence type="ECO:0000256" key="6">
    <source>
        <dbReference type="ARBA" id="ARBA00022989"/>
    </source>
</evidence>
<evidence type="ECO:0000256" key="4">
    <source>
        <dbReference type="ARBA" id="ARBA00022519"/>
    </source>
</evidence>
<comment type="subunit">
    <text evidence="9">The complex comprises the extracytoplasmic solute receptor protein and the two transmembrane proteins.</text>
</comment>
<evidence type="ECO:0000313" key="12">
    <source>
        <dbReference type="Proteomes" id="UP000004827"/>
    </source>
</evidence>
<comment type="similarity">
    <text evidence="8 9">Belongs to the TRAP transporter small permease family.</text>
</comment>
<keyword evidence="6 9" id="KW-1133">Transmembrane helix</keyword>
<dbReference type="InterPro" id="IPR007387">
    <property type="entry name" value="TRAP_DctQ"/>
</dbReference>
<feature type="domain" description="Tripartite ATP-independent periplasmic transporters DctQ component" evidence="10">
    <location>
        <begin position="50"/>
        <end position="182"/>
    </location>
</feature>
<dbReference type="GO" id="GO:0015740">
    <property type="term" value="P:C4-dicarboxylate transport"/>
    <property type="evidence" value="ECO:0007669"/>
    <property type="project" value="TreeGrafter"/>
</dbReference>
<dbReference type="Proteomes" id="UP000004827">
    <property type="component" value="Unassembled WGS sequence"/>
</dbReference>
<keyword evidence="2 9" id="KW-0813">Transport</keyword>
<organism evidence="11 12">
    <name type="scientific">Vibrio mimicus VM603</name>
    <dbReference type="NCBI Taxonomy" id="671074"/>
    <lineage>
        <taxon>Bacteria</taxon>
        <taxon>Pseudomonadati</taxon>
        <taxon>Pseudomonadota</taxon>
        <taxon>Gammaproteobacteria</taxon>
        <taxon>Vibrionales</taxon>
        <taxon>Vibrionaceae</taxon>
        <taxon>Vibrio</taxon>
    </lineage>
</organism>
<evidence type="ECO:0000256" key="7">
    <source>
        <dbReference type="ARBA" id="ARBA00023136"/>
    </source>
</evidence>
<comment type="function">
    <text evidence="9">Part of the tripartite ATP-independent periplasmic (TRAP) transport system.</text>
</comment>